<evidence type="ECO:0000259" key="8">
    <source>
        <dbReference type="Pfam" id="PF22466"/>
    </source>
</evidence>
<evidence type="ECO:0000313" key="9">
    <source>
        <dbReference type="EMBL" id="KAL1588674.1"/>
    </source>
</evidence>
<dbReference type="CDD" id="cd11713">
    <property type="entry name" value="GINS_A_psf3"/>
    <property type="match status" value="1"/>
</dbReference>
<dbReference type="GO" id="GO:1902975">
    <property type="term" value="P:mitotic DNA replication initiation"/>
    <property type="evidence" value="ECO:0007669"/>
    <property type="project" value="TreeGrafter"/>
</dbReference>
<dbReference type="PANTHER" id="PTHR22768">
    <property type="entry name" value="DNA REPLICATION COMPLEX GINS PROTEIN PSF3"/>
    <property type="match status" value="1"/>
</dbReference>
<feature type="domain" description="DNA replication complex GINS protein PSF3 N-terminal" evidence="8">
    <location>
        <begin position="7"/>
        <end position="59"/>
    </location>
</feature>
<evidence type="ECO:0000313" key="10">
    <source>
        <dbReference type="Proteomes" id="UP000803884"/>
    </source>
</evidence>
<dbReference type="InterPro" id="IPR036224">
    <property type="entry name" value="GINS_bundle-like_dom_sf"/>
</dbReference>
<sequence length="181" mass="20094">MATSGYYDLDAILTDSQKIPCTFELSVPGLGYLSGNVGEDVKEGSKLELPLWLGEMLAVNRIAGDTTFLTMDLPDALSKRVVNALKADPKTVRLREQAPHFYGLGARMLELFDEEELVEILTETFKKRSIDIADKASNSRNLVSEGGDWMKGLDETERALFRSSHEGGTAVRKWFESSSRT</sequence>
<evidence type="ECO:0000256" key="4">
    <source>
        <dbReference type="ARBA" id="ARBA00022705"/>
    </source>
</evidence>
<dbReference type="EMBL" id="JAAQHG020000006">
    <property type="protein sequence ID" value="KAL1588674.1"/>
    <property type="molecule type" value="Genomic_DNA"/>
</dbReference>
<evidence type="ECO:0000256" key="5">
    <source>
        <dbReference type="ARBA" id="ARBA00023242"/>
    </source>
</evidence>
<dbReference type="Pfam" id="PF22466">
    <property type="entry name" value="PSF3_N"/>
    <property type="match status" value="1"/>
</dbReference>
<protein>
    <recommendedName>
        <fullName evidence="3 6">DNA replication complex GINS protein PSF3</fullName>
    </recommendedName>
</protein>
<keyword evidence="4 6" id="KW-0235">DNA replication</keyword>
<dbReference type="Proteomes" id="UP000803884">
    <property type="component" value="Unassembled WGS sequence"/>
</dbReference>
<keyword evidence="5 6" id="KW-0539">Nucleus</keyword>
<comment type="caution">
    <text evidence="9">The sequence shown here is derived from an EMBL/GenBank/DDBJ whole genome shotgun (WGS) entry which is preliminary data.</text>
</comment>
<evidence type="ECO:0000256" key="2">
    <source>
        <dbReference type="ARBA" id="ARBA00006343"/>
    </source>
</evidence>
<reference evidence="9 10" key="1">
    <citation type="journal article" date="2020" name="Microbiol. Resour. Announc.">
        <title>Draft Genome Sequence of a Cladosporium Species Isolated from the Mesophotic Ascidian Didemnum maculosum.</title>
        <authorList>
            <person name="Gioti A."/>
            <person name="Siaperas R."/>
            <person name="Nikolaivits E."/>
            <person name="Le Goff G."/>
            <person name="Ouazzani J."/>
            <person name="Kotoulas G."/>
            <person name="Topakas E."/>
        </authorList>
    </citation>
    <scope>NUCLEOTIDE SEQUENCE [LARGE SCALE GENOMIC DNA]</scope>
    <source>
        <strain evidence="9 10">TM138-S3</strain>
    </source>
</reference>
<evidence type="ECO:0000256" key="3">
    <source>
        <dbReference type="ARBA" id="ARBA00015140"/>
    </source>
</evidence>
<organism evidence="9 10">
    <name type="scientific">Cladosporium halotolerans</name>
    <dbReference type="NCBI Taxonomy" id="1052096"/>
    <lineage>
        <taxon>Eukaryota</taxon>
        <taxon>Fungi</taxon>
        <taxon>Dikarya</taxon>
        <taxon>Ascomycota</taxon>
        <taxon>Pezizomycotina</taxon>
        <taxon>Dothideomycetes</taxon>
        <taxon>Dothideomycetidae</taxon>
        <taxon>Cladosporiales</taxon>
        <taxon>Cladosporiaceae</taxon>
        <taxon>Cladosporium</taxon>
    </lineage>
</organism>
<dbReference type="RefSeq" id="XP_069231779.1">
    <property type="nucleotide sequence ID" value="XM_069371217.1"/>
</dbReference>
<accession>A0AB34KUE0</accession>
<comment type="function">
    <text evidence="6">The GINS complex plays an essential role in the initiation of DNA replication.</text>
</comment>
<proteinExistence type="inferred from homology"/>
<dbReference type="GeneID" id="96004055"/>
<evidence type="ECO:0000256" key="6">
    <source>
        <dbReference type="RuleBase" id="RU367161"/>
    </source>
</evidence>
<dbReference type="AlphaFoldDB" id="A0AB34KUE0"/>
<dbReference type="InterPro" id="IPR010492">
    <property type="entry name" value="GINS_Psf3"/>
</dbReference>
<comment type="subcellular location">
    <subcellularLocation>
        <location evidence="1 6">Nucleus</location>
    </subcellularLocation>
</comment>
<dbReference type="SUPFAM" id="SSF158573">
    <property type="entry name" value="GINS helical bundle-like"/>
    <property type="match status" value="1"/>
</dbReference>
<gene>
    <name evidence="9" type="ORF">WHR41_02611</name>
</gene>
<name>A0AB34KUE0_9PEZI</name>
<keyword evidence="10" id="KW-1185">Reference proteome</keyword>
<dbReference type="CDD" id="cd21693">
    <property type="entry name" value="GINS_B_Psf3"/>
    <property type="match status" value="1"/>
</dbReference>
<comment type="subunit">
    <text evidence="6">Component of the GINS complex.</text>
</comment>
<feature type="domain" description="GINS subunit" evidence="7">
    <location>
        <begin position="77"/>
        <end position="175"/>
    </location>
</feature>
<dbReference type="InterPro" id="IPR038437">
    <property type="entry name" value="GINS_Psf3_sf"/>
</dbReference>
<dbReference type="Pfam" id="PF05916">
    <property type="entry name" value="Sld5"/>
    <property type="match status" value="1"/>
</dbReference>
<evidence type="ECO:0000259" key="7">
    <source>
        <dbReference type="Pfam" id="PF05916"/>
    </source>
</evidence>
<dbReference type="PANTHER" id="PTHR22768:SF0">
    <property type="entry name" value="DNA REPLICATION COMPLEX GINS PROTEIN PSF3"/>
    <property type="match status" value="1"/>
</dbReference>
<dbReference type="InterPro" id="IPR055221">
    <property type="entry name" value="PSF3_N"/>
</dbReference>
<evidence type="ECO:0000256" key="1">
    <source>
        <dbReference type="ARBA" id="ARBA00004123"/>
    </source>
</evidence>
<dbReference type="GO" id="GO:0000811">
    <property type="term" value="C:GINS complex"/>
    <property type="evidence" value="ECO:0007669"/>
    <property type="project" value="UniProtKB-UniRule"/>
</dbReference>
<comment type="similarity">
    <text evidence="2 6">Belongs to the GINS3/PSF3 family.</text>
</comment>
<dbReference type="SUPFAM" id="SSF160059">
    <property type="entry name" value="PriA/YqbF domain"/>
    <property type="match status" value="1"/>
</dbReference>
<dbReference type="InterPro" id="IPR021151">
    <property type="entry name" value="GINS_A"/>
</dbReference>
<dbReference type="Gene3D" id="1.20.58.2050">
    <property type="match status" value="1"/>
</dbReference>